<accession>A0A518JU75</accession>
<dbReference type="InterPro" id="IPR023137">
    <property type="entry name" value="BrxA_sf"/>
</dbReference>
<proteinExistence type="predicted"/>
<dbReference type="EMBL" id="CP036348">
    <property type="protein sequence ID" value="QDV69036.1"/>
    <property type="molecule type" value="Genomic_DNA"/>
</dbReference>
<reference evidence="1 2" key="1">
    <citation type="submission" date="2019-02" db="EMBL/GenBank/DDBJ databases">
        <title>Deep-cultivation of Planctomycetes and their phenomic and genomic characterization uncovers novel biology.</title>
        <authorList>
            <person name="Wiegand S."/>
            <person name="Jogler M."/>
            <person name="Boedeker C."/>
            <person name="Pinto D."/>
            <person name="Vollmers J."/>
            <person name="Rivas-Marin E."/>
            <person name="Kohn T."/>
            <person name="Peeters S.H."/>
            <person name="Heuer A."/>
            <person name="Rast P."/>
            <person name="Oberbeckmann S."/>
            <person name="Bunk B."/>
            <person name="Jeske O."/>
            <person name="Meyerdierks A."/>
            <person name="Storesund J.E."/>
            <person name="Kallscheuer N."/>
            <person name="Luecker S."/>
            <person name="Lage O.M."/>
            <person name="Pohl T."/>
            <person name="Merkel B.J."/>
            <person name="Hornburger P."/>
            <person name="Mueller R.-W."/>
            <person name="Bruemmer F."/>
            <person name="Labrenz M."/>
            <person name="Spormann A.M."/>
            <person name="Op den Camp H."/>
            <person name="Overmann J."/>
            <person name="Amann R."/>
            <person name="Jetten M.S.M."/>
            <person name="Mascher T."/>
            <person name="Medema M.H."/>
            <person name="Devos D.P."/>
            <person name="Kaster A.-K."/>
            <person name="Ovreas L."/>
            <person name="Rohde M."/>
            <person name="Galperin M.Y."/>
            <person name="Jogler C."/>
        </authorList>
    </citation>
    <scope>NUCLEOTIDE SEQUENCE [LARGE SCALE GENOMIC DNA]</scope>
    <source>
        <strain evidence="1 2">Poly24</strain>
    </source>
</reference>
<keyword evidence="2" id="KW-1185">Reference proteome</keyword>
<dbReference type="InterPro" id="IPR014948">
    <property type="entry name" value="BrxA"/>
</dbReference>
<evidence type="ECO:0000313" key="1">
    <source>
        <dbReference type="EMBL" id="QDV69036.1"/>
    </source>
</evidence>
<dbReference type="KEGG" id="rcf:Poly24_27500"/>
<dbReference type="RefSeq" id="WP_145095875.1">
    <property type="nucleotide sequence ID" value="NZ_CP036348.1"/>
</dbReference>
<dbReference type="Gene3D" id="1.10.3540.10">
    <property type="entry name" value="uncharacterized protein from magnetospirillum magneticum domain"/>
    <property type="match status" value="1"/>
</dbReference>
<protein>
    <recommendedName>
        <fullName evidence="3">Inner membrane protein (DUF1819)</fullName>
    </recommendedName>
</protein>
<dbReference type="OrthoDB" id="981635at2"/>
<organism evidence="1 2">
    <name type="scientific">Rosistilla carotiformis</name>
    <dbReference type="NCBI Taxonomy" id="2528017"/>
    <lineage>
        <taxon>Bacteria</taxon>
        <taxon>Pseudomonadati</taxon>
        <taxon>Planctomycetota</taxon>
        <taxon>Planctomycetia</taxon>
        <taxon>Pirellulales</taxon>
        <taxon>Pirellulaceae</taxon>
        <taxon>Rosistilla</taxon>
    </lineage>
</organism>
<dbReference type="AlphaFoldDB" id="A0A518JU75"/>
<evidence type="ECO:0008006" key="3">
    <source>
        <dbReference type="Google" id="ProtNLM"/>
    </source>
</evidence>
<dbReference type="Pfam" id="PF08849">
    <property type="entry name" value="BrxA"/>
    <property type="match status" value="1"/>
</dbReference>
<gene>
    <name evidence="1" type="ORF">Poly24_27500</name>
</gene>
<dbReference type="Proteomes" id="UP000315082">
    <property type="component" value="Chromosome"/>
</dbReference>
<sequence>MRYRADITAGSLKVAESRVIADLLLKQADDAAWKAALGENNLLQTRSPATSRRLARLIRNRLETMSPELWKLVSDGNSTVSTHACLAAAVKHSALLADFFGLVLKEQYRVFAEKLPSTVWGDFVADCQSRDPELPDWSESTIKRLKSSVFQILQQAGYIDSTKSLRLQTVHIADEVVRYLKNHDEGNVLRCIEVAP</sequence>
<evidence type="ECO:0000313" key="2">
    <source>
        <dbReference type="Proteomes" id="UP000315082"/>
    </source>
</evidence>
<name>A0A518JU75_9BACT</name>